<name>A0A5Q3Q2Z5_9PSEU</name>
<accession>A0A5Q3Q2Z5</accession>
<dbReference type="EMBL" id="CP045929">
    <property type="protein sequence ID" value="QGK68832.1"/>
    <property type="molecule type" value="Genomic_DNA"/>
</dbReference>
<dbReference type="Pfam" id="PF13620">
    <property type="entry name" value="CarboxypepD_reg"/>
    <property type="match status" value="1"/>
</dbReference>
<dbReference type="InterPro" id="IPR007372">
    <property type="entry name" value="Lipid/polyisoprenoid-bd_YceI"/>
</dbReference>
<dbReference type="Gene3D" id="2.60.40.1120">
    <property type="entry name" value="Carboxypeptidase-like, regulatory domain"/>
    <property type="match status" value="1"/>
</dbReference>
<evidence type="ECO:0000313" key="3">
    <source>
        <dbReference type="EMBL" id="QGK68832.1"/>
    </source>
</evidence>
<keyword evidence="4" id="KW-1185">Reference proteome</keyword>
<dbReference type="RefSeq" id="WP_154075435.1">
    <property type="nucleotide sequence ID" value="NZ_CP045929.1"/>
</dbReference>
<organism evidence="3 4">
    <name type="scientific">Allosaccharopolyspora coralli</name>
    <dbReference type="NCBI Taxonomy" id="2665642"/>
    <lineage>
        <taxon>Bacteria</taxon>
        <taxon>Bacillati</taxon>
        <taxon>Actinomycetota</taxon>
        <taxon>Actinomycetes</taxon>
        <taxon>Pseudonocardiales</taxon>
        <taxon>Pseudonocardiaceae</taxon>
        <taxon>Allosaccharopolyspora</taxon>
    </lineage>
</organism>
<evidence type="ECO:0000256" key="1">
    <source>
        <dbReference type="ARBA" id="ARBA00008812"/>
    </source>
</evidence>
<evidence type="ECO:0000259" key="2">
    <source>
        <dbReference type="SMART" id="SM00867"/>
    </source>
</evidence>
<dbReference type="SUPFAM" id="SSF101874">
    <property type="entry name" value="YceI-like"/>
    <property type="match status" value="1"/>
</dbReference>
<dbReference type="InterPro" id="IPR008969">
    <property type="entry name" value="CarboxyPept-like_regulatory"/>
</dbReference>
<dbReference type="SMART" id="SM00867">
    <property type="entry name" value="YceI"/>
    <property type="match status" value="1"/>
</dbReference>
<dbReference type="AlphaFoldDB" id="A0A5Q3Q2Z5"/>
<gene>
    <name evidence="3" type="ORF">GIY23_04075</name>
</gene>
<dbReference type="PANTHER" id="PTHR34406">
    <property type="entry name" value="PROTEIN YCEI"/>
    <property type="match status" value="1"/>
</dbReference>
<proteinExistence type="inferred from homology"/>
<dbReference type="KEGG" id="sace:GIY23_04075"/>
<evidence type="ECO:0000313" key="4">
    <source>
        <dbReference type="Proteomes" id="UP000371041"/>
    </source>
</evidence>
<protein>
    <recommendedName>
        <fullName evidence="2">Lipid/polyisoprenoid-binding YceI-like domain-containing protein</fullName>
    </recommendedName>
</protein>
<dbReference type="InterPro" id="IPR036761">
    <property type="entry name" value="TTHA0802/YceI-like_sf"/>
</dbReference>
<feature type="domain" description="Lipid/polyisoprenoid-binding YceI-like" evidence="2">
    <location>
        <begin position="125"/>
        <end position="291"/>
    </location>
</feature>
<dbReference type="Proteomes" id="UP000371041">
    <property type="component" value="Chromosome"/>
</dbReference>
<dbReference type="PANTHER" id="PTHR34406:SF1">
    <property type="entry name" value="PROTEIN YCEI"/>
    <property type="match status" value="1"/>
</dbReference>
<reference evidence="4" key="1">
    <citation type="submission" date="2019-11" db="EMBL/GenBank/DDBJ databases">
        <title>The complete genome sequence of Saccharopolyspora sp. E2A.</title>
        <authorList>
            <person name="Zhang G."/>
        </authorList>
    </citation>
    <scope>NUCLEOTIDE SEQUENCE [LARGE SCALE GENOMIC DNA]</scope>
    <source>
        <strain evidence="4">E2A</strain>
    </source>
</reference>
<dbReference type="Pfam" id="PF04264">
    <property type="entry name" value="YceI"/>
    <property type="match status" value="1"/>
</dbReference>
<comment type="similarity">
    <text evidence="1">Belongs to the UPF0312 family.</text>
</comment>
<sequence length="294" mass="32693">MVVGWLRRRWSPQRSARPSATAYLPPTPLSGGVISLQVHDEQERLQPDATVTVTDRFNRQVATGETDTYGSYLTMVPPGPHKVTVSAGGYKSKIERVEVGVNEHHSLGSVTIEPDDSLALPEPGLWTFDQAHTEVRFTAQHIGMSKIHGGFLNFDGQIRVQSPFEYSEVDVTIDAASITTGVPQRDEHLRSPDFLDVARHPTLQFSSERLVPVSGDRWKVRGALTLRDTTSPVELDTRYLGLRSWNGIRAACVCRTELRREDYSVNWQQTLAKGIAVVGPTIQIELDVQAVLQQ</sequence>
<dbReference type="Gene3D" id="2.40.128.110">
    <property type="entry name" value="Lipid/polyisoprenoid-binding, YceI-like"/>
    <property type="match status" value="1"/>
</dbReference>
<dbReference type="SUPFAM" id="SSF49464">
    <property type="entry name" value="Carboxypeptidase regulatory domain-like"/>
    <property type="match status" value="1"/>
</dbReference>